<evidence type="ECO:0000259" key="3">
    <source>
        <dbReference type="Pfam" id="PF02230"/>
    </source>
</evidence>
<dbReference type="STRING" id="1720063.SAMN05216217_11426"/>
<dbReference type="PANTHER" id="PTHR10655">
    <property type="entry name" value="LYSOPHOSPHOLIPASE-RELATED"/>
    <property type="match status" value="1"/>
</dbReference>
<evidence type="ECO:0000256" key="1">
    <source>
        <dbReference type="ARBA" id="ARBA00006499"/>
    </source>
</evidence>
<dbReference type="InterPro" id="IPR003140">
    <property type="entry name" value="PLipase/COase/thioEstase"/>
</dbReference>
<evidence type="ECO:0000313" key="4">
    <source>
        <dbReference type="EMBL" id="SFM75438.1"/>
    </source>
</evidence>
<evidence type="ECO:0000313" key="5">
    <source>
        <dbReference type="Proteomes" id="UP000243629"/>
    </source>
</evidence>
<protein>
    <submittedName>
        <fullName evidence="4">Phospholipase/carboxylesterase</fullName>
    </submittedName>
</protein>
<dbReference type="SUPFAM" id="SSF53474">
    <property type="entry name" value="alpha/beta-Hydrolases"/>
    <property type="match status" value="1"/>
</dbReference>
<dbReference type="Proteomes" id="UP000243629">
    <property type="component" value="Unassembled WGS sequence"/>
</dbReference>
<gene>
    <name evidence="4" type="ORF">SAMN05216217_11426</name>
</gene>
<dbReference type="PANTHER" id="PTHR10655:SF17">
    <property type="entry name" value="LYSOPHOSPHOLIPASE-LIKE PROTEIN 1"/>
    <property type="match status" value="1"/>
</dbReference>
<dbReference type="AlphaFoldDB" id="A0A1I4TF66"/>
<dbReference type="OrthoDB" id="9787933at2"/>
<sequence>MRTAQQQDCIEVYTRPELYASTFWLHGLGATGTDMDSFITHMHQSRELGLHHLAPNAGLRRVTVRGGMPMRAWFDIKGDPAEAGEDVEGIRENAARIHTLLDDECARGIPSTCILLGGFSQGASLALFSALRYSQPLAGAVMFAGELLLEDTLQAERHPANATLPILLLHGSNDENTPIELARHARDRLTELGHPVELVEYELGHEVSLEQITRMDEWAFSLLQQAIKQSA</sequence>
<dbReference type="InterPro" id="IPR050565">
    <property type="entry name" value="LYPA1-2/EST-like"/>
</dbReference>
<feature type="domain" description="Phospholipase/carboxylesterase/thioesterase" evidence="3">
    <location>
        <begin position="24"/>
        <end position="215"/>
    </location>
</feature>
<dbReference type="RefSeq" id="WP_093477623.1">
    <property type="nucleotide sequence ID" value="NZ_FOUI01000014.1"/>
</dbReference>
<dbReference type="Gene3D" id="3.40.50.1820">
    <property type="entry name" value="alpha/beta hydrolase"/>
    <property type="match status" value="1"/>
</dbReference>
<keyword evidence="2" id="KW-0378">Hydrolase</keyword>
<reference evidence="5" key="1">
    <citation type="submission" date="2016-10" db="EMBL/GenBank/DDBJ databases">
        <authorList>
            <person name="Varghese N."/>
            <person name="Submissions S."/>
        </authorList>
    </citation>
    <scope>NUCLEOTIDE SEQUENCE [LARGE SCALE GENOMIC DNA]</scope>
    <source>
        <strain evidence="5">DSM 24213</strain>
    </source>
</reference>
<dbReference type="GO" id="GO:0016787">
    <property type="term" value="F:hydrolase activity"/>
    <property type="evidence" value="ECO:0007669"/>
    <property type="project" value="UniProtKB-KW"/>
</dbReference>
<dbReference type="Pfam" id="PF02230">
    <property type="entry name" value="Abhydrolase_2"/>
    <property type="match status" value="1"/>
</dbReference>
<dbReference type="InterPro" id="IPR029058">
    <property type="entry name" value="AB_hydrolase_fold"/>
</dbReference>
<dbReference type="EMBL" id="FOUI01000014">
    <property type="protein sequence ID" value="SFM75438.1"/>
    <property type="molecule type" value="Genomic_DNA"/>
</dbReference>
<comment type="similarity">
    <text evidence="1">Belongs to the AB hydrolase superfamily. AB hydrolase 2 family.</text>
</comment>
<name>A0A1I4TF66_9GAMM</name>
<evidence type="ECO:0000256" key="2">
    <source>
        <dbReference type="ARBA" id="ARBA00022801"/>
    </source>
</evidence>
<accession>A0A1I4TF66</accession>
<organism evidence="4 5">
    <name type="scientific">Halopseudomonas yangmingensis</name>
    <dbReference type="NCBI Taxonomy" id="1720063"/>
    <lineage>
        <taxon>Bacteria</taxon>
        <taxon>Pseudomonadati</taxon>
        <taxon>Pseudomonadota</taxon>
        <taxon>Gammaproteobacteria</taxon>
        <taxon>Pseudomonadales</taxon>
        <taxon>Pseudomonadaceae</taxon>
        <taxon>Halopseudomonas</taxon>
    </lineage>
</organism>
<keyword evidence="5" id="KW-1185">Reference proteome</keyword>
<proteinExistence type="inferred from homology"/>